<protein>
    <submittedName>
        <fullName evidence="2">Uncharacterized protein</fullName>
    </submittedName>
</protein>
<evidence type="ECO:0000313" key="3">
    <source>
        <dbReference type="Proteomes" id="UP000716291"/>
    </source>
</evidence>
<evidence type="ECO:0000313" key="2">
    <source>
        <dbReference type="EMBL" id="KAG1274674.1"/>
    </source>
</evidence>
<feature type="region of interest" description="Disordered" evidence="1">
    <location>
        <begin position="64"/>
        <end position="89"/>
    </location>
</feature>
<organism evidence="2 3">
    <name type="scientific">Rhizopus oryzae</name>
    <name type="common">Mucormycosis agent</name>
    <name type="synonym">Rhizopus arrhizus var. delemar</name>
    <dbReference type="NCBI Taxonomy" id="64495"/>
    <lineage>
        <taxon>Eukaryota</taxon>
        <taxon>Fungi</taxon>
        <taxon>Fungi incertae sedis</taxon>
        <taxon>Mucoromycota</taxon>
        <taxon>Mucoromycotina</taxon>
        <taxon>Mucoromycetes</taxon>
        <taxon>Mucorales</taxon>
        <taxon>Mucorineae</taxon>
        <taxon>Rhizopodaceae</taxon>
        <taxon>Rhizopus</taxon>
    </lineage>
</organism>
<accession>A0A9P6WS83</accession>
<proteinExistence type="predicted"/>
<dbReference type="EMBL" id="JAANQT010010983">
    <property type="protein sequence ID" value="KAG1274674.1"/>
    <property type="molecule type" value="Genomic_DNA"/>
</dbReference>
<feature type="compositionally biased region" description="Low complexity" evidence="1">
    <location>
        <begin position="64"/>
        <end position="82"/>
    </location>
</feature>
<sequence>MKCVEMKMVTWSCLASAISKRQKLSRATGSTPEVGSSRISSSGLCTMATANDRRWRTPIGRLSGKLSSASARSKRATISSTRPAISPSGTWNRRACSTRFCRTVSSRYRETACDI</sequence>
<reference evidence="2" key="1">
    <citation type="journal article" date="2020" name="Microb. Genom.">
        <title>Genetic diversity of clinical and environmental Mucorales isolates obtained from an investigation of mucormycosis cases among solid organ transplant recipients.</title>
        <authorList>
            <person name="Nguyen M.H."/>
            <person name="Kaul D."/>
            <person name="Muto C."/>
            <person name="Cheng S.J."/>
            <person name="Richter R.A."/>
            <person name="Bruno V.M."/>
            <person name="Liu G."/>
            <person name="Beyhan S."/>
            <person name="Sundermann A.J."/>
            <person name="Mounaud S."/>
            <person name="Pasculle A.W."/>
            <person name="Nierman W.C."/>
            <person name="Driscoll E."/>
            <person name="Cumbie R."/>
            <person name="Clancy C.J."/>
            <person name="Dupont C.L."/>
        </authorList>
    </citation>
    <scope>NUCLEOTIDE SEQUENCE</scope>
    <source>
        <strain evidence="2">GL11</strain>
    </source>
</reference>
<dbReference type="Proteomes" id="UP000716291">
    <property type="component" value="Unassembled WGS sequence"/>
</dbReference>
<gene>
    <name evidence="2" type="ORF">G6F64_015071</name>
</gene>
<name>A0A9P6WS83_RHIOR</name>
<evidence type="ECO:0000256" key="1">
    <source>
        <dbReference type="SAM" id="MobiDB-lite"/>
    </source>
</evidence>
<keyword evidence="3" id="KW-1185">Reference proteome</keyword>
<comment type="caution">
    <text evidence="2">The sequence shown here is derived from an EMBL/GenBank/DDBJ whole genome shotgun (WGS) entry which is preliminary data.</text>
</comment>
<dbReference type="AlphaFoldDB" id="A0A9P6WS83"/>